<dbReference type="Proteomes" id="UP000437017">
    <property type="component" value="Unassembled WGS sequence"/>
</dbReference>
<evidence type="ECO:0000259" key="3">
    <source>
        <dbReference type="PROSITE" id="PS51290"/>
    </source>
</evidence>
<gene>
    <name evidence="4" type="ORF">E2I00_017424</name>
</gene>
<feature type="compositionally biased region" description="Acidic residues" evidence="1">
    <location>
        <begin position="357"/>
        <end position="368"/>
    </location>
</feature>
<dbReference type="AlphaFoldDB" id="A0A6A1PXG6"/>
<dbReference type="PANTHER" id="PTHR12844">
    <property type="entry name" value="CONNECTOR ENCHANCER OF KINASE SUPPRESSOR OF RAS"/>
    <property type="match status" value="1"/>
</dbReference>
<feature type="region of interest" description="Disordered" evidence="1">
    <location>
        <begin position="411"/>
        <end position="458"/>
    </location>
</feature>
<reference evidence="4 5" key="1">
    <citation type="journal article" date="2019" name="PLoS ONE">
        <title>Genomic analyses reveal an absence of contemporary introgressive admixture between fin whales and blue whales, despite known hybrids.</title>
        <authorList>
            <person name="Westbury M.V."/>
            <person name="Petersen B."/>
            <person name="Lorenzen E.D."/>
        </authorList>
    </citation>
    <scope>NUCLEOTIDE SEQUENCE [LARGE SCALE GENOMIC DNA]</scope>
    <source>
        <strain evidence="4">FinWhale-01</strain>
    </source>
</reference>
<dbReference type="SMART" id="SM00233">
    <property type="entry name" value="PH"/>
    <property type="match status" value="1"/>
</dbReference>
<comment type="caution">
    <text evidence="4">The sequence shown here is derived from an EMBL/GenBank/DDBJ whole genome shotgun (WGS) entry which is preliminary data.</text>
</comment>
<dbReference type="Gene3D" id="2.30.29.30">
    <property type="entry name" value="Pleckstrin-homology domain (PH domain)/Phosphotyrosine-binding domain (PTB)"/>
    <property type="match status" value="1"/>
</dbReference>
<name>A0A6A1PXG6_BALPH</name>
<evidence type="ECO:0000259" key="2">
    <source>
        <dbReference type="PROSITE" id="PS50003"/>
    </source>
</evidence>
<proteinExistence type="predicted"/>
<dbReference type="InterPro" id="IPR017874">
    <property type="entry name" value="CRIC_domain"/>
</dbReference>
<evidence type="ECO:0000313" key="5">
    <source>
        <dbReference type="Proteomes" id="UP000437017"/>
    </source>
</evidence>
<dbReference type="InterPro" id="IPR001849">
    <property type="entry name" value="PH_domain"/>
</dbReference>
<dbReference type="InterPro" id="IPR051566">
    <property type="entry name" value="CNKSR"/>
</dbReference>
<protein>
    <recommendedName>
        <fullName evidence="6">PH domain-containing protein</fullName>
    </recommendedName>
</protein>
<evidence type="ECO:0000313" key="4">
    <source>
        <dbReference type="EMBL" id="KAB0400522.1"/>
    </source>
</evidence>
<feature type="non-terminal residue" evidence="4">
    <location>
        <position position="1"/>
    </location>
</feature>
<dbReference type="EMBL" id="SGJD01001340">
    <property type="protein sequence ID" value="KAB0400522.1"/>
    <property type="molecule type" value="Genomic_DNA"/>
</dbReference>
<sequence length="458" mass="50833">SSGLQSENLRSLTEGLLEGIRAFQSLVQGRLGGCAEPPADVLTAAMELVHAARSLLFWLNRYLFSHLNDFSSCQEIGELCGELGQALQEELLEQKAVLQHVPLDHPSGLEIHTTSNCLHFVSRVGTQVGWPHKNVVRELLREPDGVSLVLKKVLAPEIPSQGPIGRCLRLRPDFKPKSRTQPCCLDRAWVQKYQLGVLVGGKGAGWGSGTPRQPLTDRPRCAAAGVASQLSRRQVSCRELGRPDCDGWLLLRKVPGGFMGPRWRRCWFVLKGHTLYWYRQPQDEKAEGLINVSRYSLESGQDQKKKYVFQLTHNVYKPFIFAADTLTDLSIPPPGLPKPCEAEWVPQPLLSTPDCYSETEAEDPDDEAGSCSASAKMQELQALEEVLGDPELTGEKFRRWKEQNQELYSEGLGACGVERAEDSSQAPNSDSREPSSHPPPSQPEEHSCLRPLTPESDL</sequence>
<dbReference type="PANTHER" id="PTHR12844:SF10">
    <property type="entry name" value="CONNECTOR ENHANCER OF KINASE SUPPRESSOR OF RAS 1"/>
    <property type="match status" value="1"/>
</dbReference>
<dbReference type="OrthoDB" id="2157866at2759"/>
<dbReference type="Pfam" id="PF00169">
    <property type="entry name" value="PH"/>
    <property type="match status" value="1"/>
</dbReference>
<accession>A0A6A1PXG6</accession>
<evidence type="ECO:0000256" key="1">
    <source>
        <dbReference type="SAM" id="MobiDB-lite"/>
    </source>
</evidence>
<dbReference type="PROSITE" id="PS50003">
    <property type="entry name" value="PH_DOMAIN"/>
    <property type="match status" value="1"/>
</dbReference>
<dbReference type="Pfam" id="PF10534">
    <property type="entry name" value="CRIC_ras_sig"/>
    <property type="match status" value="1"/>
</dbReference>
<dbReference type="PROSITE" id="PS51290">
    <property type="entry name" value="CRIC"/>
    <property type="match status" value="1"/>
</dbReference>
<organism evidence="4 5">
    <name type="scientific">Balaenoptera physalus</name>
    <name type="common">Fin whale</name>
    <name type="synonym">Balaena physalus</name>
    <dbReference type="NCBI Taxonomy" id="9770"/>
    <lineage>
        <taxon>Eukaryota</taxon>
        <taxon>Metazoa</taxon>
        <taxon>Chordata</taxon>
        <taxon>Craniata</taxon>
        <taxon>Vertebrata</taxon>
        <taxon>Euteleostomi</taxon>
        <taxon>Mammalia</taxon>
        <taxon>Eutheria</taxon>
        <taxon>Laurasiatheria</taxon>
        <taxon>Artiodactyla</taxon>
        <taxon>Whippomorpha</taxon>
        <taxon>Cetacea</taxon>
        <taxon>Mysticeti</taxon>
        <taxon>Balaenopteridae</taxon>
        <taxon>Balaenoptera</taxon>
    </lineage>
</organism>
<feature type="domain" description="CRIC" evidence="3">
    <location>
        <begin position="8"/>
        <end position="94"/>
    </location>
</feature>
<feature type="region of interest" description="Disordered" evidence="1">
    <location>
        <begin position="351"/>
        <end position="372"/>
    </location>
</feature>
<dbReference type="InterPro" id="IPR011993">
    <property type="entry name" value="PH-like_dom_sf"/>
</dbReference>
<keyword evidence="5" id="KW-1185">Reference proteome</keyword>
<dbReference type="SUPFAM" id="SSF50729">
    <property type="entry name" value="PH domain-like"/>
    <property type="match status" value="1"/>
</dbReference>
<evidence type="ECO:0008006" key="6">
    <source>
        <dbReference type="Google" id="ProtNLM"/>
    </source>
</evidence>
<feature type="domain" description="PH" evidence="2">
    <location>
        <begin position="242"/>
        <end position="353"/>
    </location>
</feature>